<feature type="domain" description="Histidine kinase" evidence="4">
    <location>
        <begin position="492"/>
        <end position="706"/>
    </location>
</feature>
<dbReference type="PRINTS" id="PR00344">
    <property type="entry name" value="BCTRLSENSOR"/>
</dbReference>
<proteinExistence type="predicted"/>
<dbReference type="EC" id="2.7.13.3" evidence="2"/>
<dbReference type="SUPFAM" id="SSF55781">
    <property type="entry name" value="GAF domain-like"/>
    <property type="match status" value="1"/>
</dbReference>
<evidence type="ECO:0000256" key="2">
    <source>
        <dbReference type="ARBA" id="ARBA00012438"/>
    </source>
</evidence>
<dbReference type="EMBL" id="LVJZ01000009">
    <property type="protein sequence ID" value="ODB91908.1"/>
    <property type="molecule type" value="Genomic_DNA"/>
</dbReference>
<dbReference type="InterPro" id="IPR005467">
    <property type="entry name" value="His_kinase_dom"/>
</dbReference>
<dbReference type="CDD" id="cd00082">
    <property type="entry name" value="HisKA"/>
    <property type="match status" value="1"/>
</dbReference>
<dbReference type="PROSITE" id="PS51833">
    <property type="entry name" value="HDOD"/>
    <property type="match status" value="1"/>
</dbReference>
<dbReference type="Gene3D" id="1.10.3210.10">
    <property type="entry name" value="Hypothetical protein af1432"/>
    <property type="match status" value="1"/>
</dbReference>
<evidence type="ECO:0000256" key="3">
    <source>
        <dbReference type="ARBA" id="ARBA00022553"/>
    </source>
</evidence>
<sequence length="708" mass="78966">MTTQNQDKMIDEKFYDLPSPPAILIQLIDSCNDPNVSFESLSAIIQQDAAITSQVMAAANSPFYRQWNEFTSLHHMLVVLGINSVRTIAINSAVQQYFSKLSDTIGQSLDLIWSRSLFCAFVCRSLADLTAYKTPEEAYLAGLLHRLGQLALLQKDAQGYQKLVDASSEIEKQLKQELKQYGVSYPMIGSQMIDQWQLHSFLADALRYQYEPADRILDSAPLVKLVNLGCQLALGETKPEEAVLAQADNLFGLNQSVIEKLTTDSFKQATESAGSLGIPFLKVELDDDDEANSAAHKIALAERVEQAALFGGSLTPPPDKADRHTTLQQIHRDLELLFGLKRACFLLKADEQALLLPYSPASRGRQQQLEELSFGTETDRSLAALAFNKQIRITTDDETHQANLTVADQQLMGFIDSEALCYLPLTAQQQKLGILAIGLERDQFPLFETQLPMLHLFTRQACETLLRQQETRKSQQQLLEDERAAFHLEARKVVHEANNPLGIINNYLHILGMKLGENHEAQEELDIIKDEINRVGKILLRMRDIPEELEQQEKGLDINTLINDLHKLFQSSLFATHNINTEVDLDPDIPLITSRRGHIKQILTNLIKNAVEAMPEGGKLSIATRDNAYLNGKAHIEIQVVDSGPGIDAEIMDQLFLPGKSTKDNSHSGLGLAIIKSLMDELSGVVNCTSNSSSGTRFQLFLPRSTRE</sequence>
<dbReference type="InterPro" id="IPR003661">
    <property type="entry name" value="HisK_dim/P_dom"/>
</dbReference>
<dbReference type="Proteomes" id="UP000094849">
    <property type="component" value="Unassembled WGS sequence"/>
</dbReference>
<comment type="caution">
    <text evidence="6">The sequence shown here is derived from an EMBL/GenBank/DDBJ whole genome shotgun (WGS) entry which is preliminary data.</text>
</comment>
<comment type="catalytic activity">
    <reaction evidence="1">
        <text>ATP + protein L-histidine = ADP + protein N-phospho-L-histidine.</text>
        <dbReference type="EC" id="2.7.13.3"/>
    </reaction>
</comment>
<name>A0A1E2UGV8_9GAMM</name>
<dbReference type="STRING" id="1818881.A3196_20040"/>
<dbReference type="InterPro" id="IPR013976">
    <property type="entry name" value="HDOD"/>
</dbReference>
<dbReference type="InterPro" id="IPR052340">
    <property type="entry name" value="RNase_Y/CdgJ"/>
</dbReference>
<dbReference type="PANTHER" id="PTHR33525:SF3">
    <property type="entry name" value="RIBONUCLEASE Y"/>
    <property type="match status" value="1"/>
</dbReference>
<accession>A0A1E2UGV8</accession>
<dbReference type="Gene3D" id="3.30.565.10">
    <property type="entry name" value="Histidine kinase-like ATPase, C-terminal domain"/>
    <property type="match status" value="1"/>
</dbReference>
<keyword evidence="3" id="KW-0597">Phosphoprotein</keyword>
<gene>
    <name evidence="6" type="ORF">A3196_20040</name>
</gene>
<dbReference type="GO" id="GO:0000155">
    <property type="term" value="F:phosphorelay sensor kinase activity"/>
    <property type="evidence" value="ECO:0007669"/>
    <property type="project" value="InterPro"/>
</dbReference>
<dbReference type="AlphaFoldDB" id="A0A1E2UGV8"/>
<reference evidence="6 7" key="1">
    <citation type="submission" date="2016-03" db="EMBL/GenBank/DDBJ databases">
        <title>Chemosynthetic sulphur-oxidizing symbionts of marine invertebrate animals are capable of nitrogen fixation.</title>
        <authorList>
            <person name="Petersen J.M."/>
            <person name="Kemper A."/>
            <person name="Gruber-Vodicka H."/>
            <person name="Cardini U."/>
            <person name="Geest Mvander."/>
            <person name="Kleiner M."/>
            <person name="Bulgheresi S."/>
            <person name="Fussmann M."/>
            <person name="Herbold C."/>
            <person name="Seah B.K.B."/>
            <person name="Antony C.Paul."/>
            <person name="Liu D."/>
            <person name="Belitz A."/>
            <person name="Weber M."/>
        </authorList>
    </citation>
    <scope>NUCLEOTIDE SEQUENCE [LARGE SCALE GENOMIC DNA]</scope>
    <source>
        <strain evidence="6">G_D</strain>
    </source>
</reference>
<dbReference type="Gene3D" id="3.30.450.40">
    <property type="match status" value="1"/>
</dbReference>
<dbReference type="PROSITE" id="PS50109">
    <property type="entry name" value="HIS_KIN"/>
    <property type="match status" value="1"/>
</dbReference>
<dbReference type="InterPro" id="IPR036890">
    <property type="entry name" value="HATPase_C_sf"/>
</dbReference>
<evidence type="ECO:0000259" key="4">
    <source>
        <dbReference type="PROSITE" id="PS50109"/>
    </source>
</evidence>
<dbReference type="Gene3D" id="1.10.287.130">
    <property type="match status" value="1"/>
</dbReference>
<dbReference type="PANTHER" id="PTHR33525">
    <property type="match status" value="1"/>
</dbReference>
<dbReference type="SMART" id="SM00387">
    <property type="entry name" value="HATPase_c"/>
    <property type="match status" value="1"/>
</dbReference>
<dbReference type="SUPFAM" id="SSF55874">
    <property type="entry name" value="ATPase domain of HSP90 chaperone/DNA topoisomerase II/histidine kinase"/>
    <property type="match status" value="1"/>
</dbReference>
<dbReference type="InterPro" id="IPR003594">
    <property type="entry name" value="HATPase_dom"/>
</dbReference>
<organism evidence="6 7">
    <name type="scientific">Candidatus Thiodiazotropha endoloripes</name>
    <dbReference type="NCBI Taxonomy" id="1818881"/>
    <lineage>
        <taxon>Bacteria</taxon>
        <taxon>Pseudomonadati</taxon>
        <taxon>Pseudomonadota</taxon>
        <taxon>Gammaproteobacteria</taxon>
        <taxon>Chromatiales</taxon>
        <taxon>Sedimenticolaceae</taxon>
        <taxon>Candidatus Thiodiazotropha</taxon>
    </lineage>
</organism>
<evidence type="ECO:0000259" key="5">
    <source>
        <dbReference type="PROSITE" id="PS51833"/>
    </source>
</evidence>
<dbReference type="InterPro" id="IPR029016">
    <property type="entry name" value="GAF-like_dom_sf"/>
</dbReference>
<keyword evidence="7" id="KW-1185">Reference proteome</keyword>
<feature type="domain" description="HDOD" evidence="5">
    <location>
        <begin position="17"/>
        <end position="212"/>
    </location>
</feature>
<protein>
    <recommendedName>
        <fullName evidence="2">histidine kinase</fullName>
        <ecNumber evidence="2">2.7.13.3</ecNumber>
    </recommendedName>
</protein>
<dbReference type="InterPro" id="IPR004358">
    <property type="entry name" value="Sig_transdc_His_kin-like_C"/>
</dbReference>
<dbReference type="Pfam" id="PF08668">
    <property type="entry name" value="HDOD"/>
    <property type="match status" value="1"/>
</dbReference>
<evidence type="ECO:0000313" key="7">
    <source>
        <dbReference type="Proteomes" id="UP000094849"/>
    </source>
</evidence>
<dbReference type="Pfam" id="PF01590">
    <property type="entry name" value="GAF"/>
    <property type="match status" value="1"/>
</dbReference>
<evidence type="ECO:0000256" key="1">
    <source>
        <dbReference type="ARBA" id="ARBA00000085"/>
    </source>
</evidence>
<dbReference type="InterPro" id="IPR003018">
    <property type="entry name" value="GAF"/>
</dbReference>
<evidence type="ECO:0000313" key="6">
    <source>
        <dbReference type="EMBL" id="ODB91908.1"/>
    </source>
</evidence>
<dbReference type="SUPFAM" id="SSF109604">
    <property type="entry name" value="HD-domain/PDEase-like"/>
    <property type="match status" value="1"/>
</dbReference>
<dbReference type="Pfam" id="PF02518">
    <property type="entry name" value="HATPase_c"/>
    <property type="match status" value="1"/>
</dbReference>